<dbReference type="Pfam" id="PF18765">
    <property type="entry name" value="Polbeta"/>
    <property type="match status" value="1"/>
</dbReference>
<gene>
    <name evidence="2" type="ORF">CUS_5626</name>
</gene>
<keyword evidence="2" id="KW-0808">Transferase</keyword>
<name>E9S8Y1_RUMAL</name>
<sequence>MVTLEEMLNDETIQDIIKYAKQYDLDKVVLFGSRAKGIARKFSDYDLLIYGDEPSMLDYYLFLTDEYLSPYSFDVVIDGHYSKELKEEVDNTGVVIYEKVR</sequence>
<comment type="caution">
    <text evidence="2">The sequence shown here is derived from an EMBL/GenBank/DDBJ whole genome shotgun (WGS) entry which is preliminary data.</text>
</comment>
<dbReference type="InterPro" id="IPR041633">
    <property type="entry name" value="Polbeta"/>
</dbReference>
<dbReference type="InterPro" id="IPR043519">
    <property type="entry name" value="NT_sf"/>
</dbReference>
<organism evidence="2 3">
    <name type="scientific">Ruminococcus albus 8</name>
    <dbReference type="NCBI Taxonomy" id="246199"/>
    <lineage>
        <taxon>Bacteria</taxon>
        <taxon>Bacillati</taxon>
        <taxon>Bacillota</taxon>
        <taxon>Clostridia</taxon>
        <taxon>Eubacteriales</taxon>
        <taxon>Oscillospiraceae</taxon>
        <taxon>Ruminococcus</taxon>
    </lineage>
</organism>
<dbReference type="STRING" id="246199.CUS_5626"/>
<evidence type="ECO:0000313" key="2">
    <source>
        <dbReference type="EMBL" id="EGC04271.1"/>
    </source>
</evidence>
<evidence type="ECO:0000313" key="3">
    <source>
        <dbReference type="Proteomes" id="UP000004259"/>
    </source>
</evidence>
<accession>E9S8Y1</accession>
<feature type="domain" description="Polymerase beta nucleotidyltransferase" evidence="1">
    <location>
        <begin position="14"/>
        <end position="99"/>
    </location>
</feature>
<dbReference type="eggNOG" id="COG1669">
    <property type="taxonomic scope" value="Bacteria"/>
</dbReference>
<dbReference type="OrthoDB" id="9810452at2"/>
<keyword evidence="3" id="KW-1185">Reference proteome</keyword>
<dbReference type="GO" id="GO:0016740">
    <property type="term" value="F:transferase activity"/>
    <property type="evidence" value="ECO:0007669"/>
    <property type="project" value="UniProtKB-KW"/>
</dbReference>
<evidence type="ECO:0000259" key="1">
    <source>
        <dbReference type="Pfam" id="PF18765"/>
    </source>
</evidence>
<dbReference type="EMBL" id="ADKM02000031">
    <property type="protein sequence ID" value="EGC04271.1"/>
    <property type="molecule type" value="Genomic_DNA"/>
</dbReference>
<dbReference type="AlphaFoldDB" id="E9S8Y1"/>
<dbReference type="RefSeq" id="WP_002847417.1">
    <property type="nucleotide sequence ID" value="NZ_ADKM02000031.1"/>
</dbReference>
<dbReference type="SUPFAM" id="SSF81301">
    <property type="entry name" value="Nucleotidyltransferase"/>
    <property type="match status" value="1"/>
</dbReference>
<reference evidence="2 3" key="1">
    <citation type="submission" date="2011-02" db="EMBL/GenBank/DDBJ databases">
        <authorList>
            <person name="Nelson K.E."/>
            <person name="Sutton G."/>
            <person name="Torralba M."/>
            <person name="Durkin S."/>
            <person name="Harkins D."/>
            <person name="Montgomery R."/>
            <person name="Ziemer C."/>
            <person name="Klaassens E."/>
            <person name="Ocuiv P."/>
            <person name="Morrison M."/>
        </authorList>
    </citation>
    <scope>NUCLEOTIDE SEQUENCE [LARGE SCALE GENOMIC DNA]</scope>
    <source>
        <strain evidence="2 3">8</strain>
    </source>
</reference>
<protein>
    <submittedName>
        <fullName evidence="2">Nucleotidyltransferase domain protein</fullName>
    </submittedName>
</protein>
<dbReference type="CDD" id="cd05403">
    <property type="entry name" value="NT_KNTase_like"/>
    <property type="match status" value="1"/>
</dbReference>
<dbReference type="Gene3D" id="3.30.460.10">
    <property type="entry name" value="Beta Polymerase, domain 2"/>
    <property type="match status" value="1"/>
</dbReference>
<dbReference type="Proteomes" id="UP000004259">
    <property type="component" value="Unassembled WGS sequence"/>
</dbReference>
<proteinExistence type="predicted"/>